<dbReference type="Proteomes" id="UP000257109">
    <property type="component" value="Unassembled WGS sequence"/>
</dbReference>
<dbReference type="AlphaFoldDB" id="A0A371H7A8"/>
<accession>A0A371H7A8</accession>
<feature type="compositionally biased region" description="Basic and acidic residues" evidence="1">
    <location>
        <begin position="234"/>
        <end position="252"/>
    </location>
</feature>
<keyword evidence="2" id="KW-0472">Membrane</keyword>
<feature type="transmembrane region" description="Helical" evidence="2">
    <location>
        <begin position="39"/>
        <end position="61"/>
    </location>
</feature>
<feature type="non-terminal residue" evidence="3">
    <location>
        <position position="1"/>
    </location>
</feature>
<keyword evidence="2" id="KW-1133">Transmembrane helix</keyword>
<evidence type="ECO:0008006" key="5">
    <source>
        <dbReference type="Google" id="ProtNLM"/>
    </source>
</evidence>
<dbReference type="Pfam" id="PF14223">
    <property type="entry name" value="Retrotran_gag_2"/>
    <property type="match status" value="1"/>
</dbReference>
<keyword evidence="4" id="KW-1185">Reference proteome</keyword>
<dbReference type="PANTHER" id="PTHR35317:SF35">
    <property type="entry name" value="DUF4219 DOMAIN-CONTAINING PROTEIN"/>
    <property type="match status" value="1"/>
</dbReference>
<dbReference type="OrthoDB" id="1429133at2759"/>
<sequence length="252" mass="28905">MLVMYSIAYAAIYSPRGSRVRLNGSHGLGLNLTKIPYKAFMAVFIWWAMDAAILLTPMVLIGKKSLKSRKIFGFQDMIEVVTVGFAEPAKTGQQSTVPHLPGFKFEDIHQDFQCIHLKESLGDSGEKYGDGEKNKKVKLQTLRRHGSKSFSTWKRKNDLIQELVNTMRPCKEKVTNQQVVDKMLRTLPLEFDYVAAAIEESKDLDTMEVEELQHSLEAHEMRMNKRRSTKNRHCRQDPITMEKEKDPGKRTS</sequence>
<comment type="caution">
    <text evidence="3">The sequence shown here is derived from an EMBL/GenBank/DDBJ whole genome shotgun (WGS) entry which is preliminary data.</text>
</comment>
<keyword evidence="2" id="KW-0812">Transmembrane</keyword>
<evidence type="ECO:0000256" key="1">
    <source>
        <dbReference type="SAM" id="MobiDB-lite"/>
    </source>
</evidence>
<name>A0A371H7A8_MUCPR</name>
<dbReference type="PANTHER" id="PTHR35317">
    <property type="entry name" value="OS04G0629600 PROTEIN"/>
    <property type="match status" value="1"/>
</dbReference>
<feature type="region of interest" description="Disordered" evidence="1">
    <location>
        <begin position="222"/>
        <end position="252"/>
    </location>
</feature>
<reference evidence="3" key="1">
    <citation type="submission" date="2018-05" db="EMBL/GenBank/DDBJ databases">
        <title>Draft genome of Mucuna pruriens seed.</title>
        <authorList>
            <person name="Nnadi N.E."/>
            <person name="Vos R."/>
            <person name="Hasami M.H."/>
            <person name="Devisetty U.K."/>
            <person name="Aguiy J.C."/>
        </authorList>
    </citation>
    <scope>NUCLEOTIDE SEQUENCE [LARGE SCALE GENOMIC DNA]</scope>
    <source>
        <strain evidence="3">JCA_2017</strain>
    </source>
</reference>
<protein>
    <recommendedName>
        <fullName evidence="5">Retrovirus-related Pol polyprotein from transposon TNT 1-94</fullName>
    </recommendedName>
</protein>
<evidence type="ECO:0000313" key="3">
    <source>
        <dbReference type="EMBL" id="RDX98680.1"/>
    </source>
</evidence>
<organism evidence="3 4">
    <name type="scientific">Mucuna pruriens</name>
    <name type="common">Velvet bean</name>
    <name type="synonym">Dolichos pruriens</name>
    <dbReference type="NCBI Taxonomy" id="157652"/>
    <lineage>
        <taxon>Eukaryota</taxon>
        <taxon>Viridiplantae</taxon>
        <taxon>Streptophyta</taxon>
        <taxon>Embryophyta</taxon>
        <taxon>Tracheophyta</taxon>
        <taxon>Spermatophyta</taxon>
        <taxon>Magnoliopsida</taxon>
        <taxon>eudicotyledons</taxon>
        <taxon>Gunneridae</taxon>
        <taxon>Pentapetalae</taxon>
        <taxon>rosids</taxon>
        <taxon>fabids</taxon>
        <taxon>Fabales</taxon>
        <taxon>Fabaceae</taxon>
        <taxon>Papilionoideae</taxon>
        <taxon>50 kb inversion clade</taxon>
        <taxon>NPAAA clade</taxon>
        <taxon>indigoferoid/millettioid clade</taxon>
        <taxon>Phaseoleae</taxon>
        <taxon>Mucuna</taxon>
    </lineage>
</organism>
<evidence type="ECO:0000313" key="4">
    <source>
        <dbReference type="Proteomes" id="UP000257109"/>
    </source>
</evidence>
<gene>
    <name evidence="3" type="ORF">CR513_18369</name>
</gene>
<evidence type="ECO:0000256" key="2">
    <source>
        <dbReference type="SAM" id="Phobius"/>
    </source>
</evidence>
<proteinExistence type="predicted"/>
<dbReference type="EMBL" id="QJKJ01003400">
    <property type="protein sequence ID" value="RDX98680.1"/>
    <property type="molecule type" value="Genomic_DNA"/>
</dbReference>
<feature type="compositionally biased region" description="Basic residues" evidence="1">
    <location>
        <begin position="224"/>
        <end position="233"/>
    </location>
</feature>